<dbReference type="Proteomes" id="UP000265520">
    <property type="component" value="Unassembled WGS sequence"/>
</dbReference>
<dbReference type="AlphaFoldDB" id="A0A392MNE1"/>
<evidence type="ECO:0000256" key="1">
    <source>
        <dbReference type="SAM" id="MobiDB-lite"/>
    </source>
</evidence>
<sequence length="82" mass="9176">RLNISLDNTRTSAASNARQPKPDMVEVLQSLATSSAETGQALKEMMKSQQELLRIIQEEREERMRAHAQKHAQDVDAGADDE</sequence>
<feature type="region of interest" description="Disordered" evidence="1">
    <location>
        <begin position="1"/>
        <end position="20"/>
    </location>
</feature>
<name>A0A392MNE1_9FABA</name>
<accession>A0A392MNE1</accession>
<feature type="region of interest" description="Disordered" evidence="1">
    <location>
        <begin position="63"/>
        <end position="82"/>
    </location>
</feature>
<gene>
    <name evidence="2" type="ORF">A2U01_0009900</name>
</gene>
<evidence type="ECO:0000313" key="2">
    <source>
        <dbReference type="EMBL" id="MCH89007.1"/>
    </source>
</evidence>
<proteinExistence type="predicted"/>
<protein>
    <submittedName>
        <fullName evidence="2">Uncharacterized protein</fullName>
    </submittedName>
</protein>
<dbReference type="EMBL" id="LXQA010015269">
    <property type="protein sequence ID" value="MCH89007.1"/>
    <property type="molecule type" value="Genomic_DNA"/>
</dbReference>
<feature type="non-terminal residue" evidence="2">
    <location>
        <position position="1"/>
    </location>
</feature>
<organism evidence="2 3">
    <name type="scientific">Trifolium medium</name>
    <dbReference type="NCBI Taxonomy" id="97028"/>
    <lineage>
        <taxon>Eukaryota</taxon>
        <taxon>Viridiplantae</taxon>
        <taxon>Streptophyta</taxon>
        <taxon>Embryophyta</taxon>
        <taxon>Tracheophyta</taxon>
        <taxon>Spermatophyta</taxon>
        <taxon>Magnoliopsida</taxon>
        <taxon>eudicotyledons</taxon>
        <taxon>Gunneridae</taxon>
        <taxon>Pentapetalae</taxon>
        <taxon>rosids</taxon>
        <taxon>fabids</taxon>
        <taxon>Fabales</taxon>
        <taxon>Fabaceae</taxon>
        <taxon>Papilionoideae</taxon>
        <taxon>50 kb inversion clade</taxon>
        <taxon>NPAAA clade</taxon>
        <taxon>Hologalegina</taxon>
        <taxon>IRL clade</taxon>
        <taxon>Trifolieae</taxon>
        <taxon>Trifolium</taxon>
    </lineage>
</organism>
<comment type="caution">
    <text evidence="2">The sequence shown here is derived from an EMBL/GenBank/DDBJ whole genome shotgun (WGS) entry which is preliminary data.</text>
</comment>
<feature type="compositionally biased region" description="Polar residues" evidence="1">
    <location>
        <begin position="1"/>
        <end position="18"/>
    </location>
</feature>
<keyword evidence="3" id="KW-1185">Reference proteome</keyword>
<evidence type="ECO:0000313" key="3">
    <source>
        <dbReference type="Proteomes" id="UP000265520"/>
    </source>
</evidence>
<reference evidence="2 3" key="1">
    <citation type="journal article" date="2018" name="Front. Plant Sci.">
        <title>Red Clover (Trifolium pratense) and Zigzag Clover (T. medium) - A Picture of Genomic Similarities and Differences.</title>
        <authorList>
            <person name="Dluhosova J."/>
            <person name="Istvanek J."/>
            <person name="Nedelnik J."/>
            <person name="Repkova J."/>
        </authorList>
    </citation>
    <scope>NUCLEOTIDE SEQUENCE [LARGE SCALE GENOMIC DNA]</scope>
    <source>
        <strain evidence="3">cv. 10/8</strain>
        <tissue evidence="2">Leaf</tissue>
    </source>
</reference>